<dbReference type="Proteomes" id="UP000004994">
    <property type="component" value="Chromosome 9"/>
</dbReference>
<keyword evidence="8" id="KW-1185">Reference proteome</keyword>
<organism evidence="7">
    <name type="scientific">Solanum lycopersicum</name>
    <name type="common">Tomato</name>
    <name type="synonym">Lycopersicon esculentum</name>
    <dbReference type="NCBI Taxonomy" id="4081"/>
    <lineage>
        <taxon>Eukaryota</taxon>
        <taxon>Viridiplantae</taxon>
        <taxon>Streptophyta</taxon>
        <taxon>Embryophyta</taxon>
        <taxon>Tracheophyta</taxon>
        <taxon>Spermatophyta</taxon>
        <taxon>Magnoliopsida</taxon>
        <taxon>eudicotyledons</taxon>
        <taxon>Gunneridae</taxon>
        <taxon>Pentapetalae</taxon>
        <taxon>asterids</taxon>
        <taxon>lamiids</taxon>
        <taxon>Solanales</taxon>
        <taxon>Solanaceae</taxon>
        <taxon>Solanoideae</taxon>
        <taxon>Solaneae</taxon>
        <taxon>Solanum</taxon>
        <taxon>Solanum subgen. Lycopersicon</taxon>
    </lineage>
</organism>
<dbReference type="Pfam" id="PF00724">
    <property type="entry name" value="Oxidored_FMN"/>
    <property type="match status" value="1"/>
</dbReference>
<evidence type="ECO:0000259" key="6">
    <source>
        <dbReference type="Pfam" id="PF00724"/>
    </source>
</evidence>
<proteinExistence type="inferred from homology"/>
<dbReference type="HOGENOM" id="CLU_1629914_0_0_1"/>
<evidence type="ECO:0000313" key="7">
    <source>
        <dbReference type="EnsemblPlants" id="Solyc09g098320.1.1"/>
    </source>
</evidence>
<dbReference type="Gene3D" id="3.20.20.70">
    <property type="entry name" value="Aldolase class I"/>
    <property type="match status" value="1"/>
</dbReference>
<evidence type="ECO:0000313" key="8">
    <source>
        <dbReference type="Proteomes" id="UP000004994"/>
    </source>
</evidence>
<comment type="cofactor">
    <cofactor evidence="1">
        <name>FMN</name>
        <dbReference type="ChEBI" id="CHEBI:58210"/>
    </cofactor>
</comment>
<keyword evidence="5" id="KW-0521">NADP</keyword>
<dbReference type="Gramene" id="Solyc09g098320.1.1">
    <property type="protein sequence ID" value="Solyc09g098320.1.1"/>
    <property type="gene ID" value="Solyc09g098320.1"/>
</dbReference>
<dbReference type="SMR" id="K4CX02"/>
<dbReference type="PhylomeDB" id="K4CX02"/>
<reference evidence="7" key="1">
    <citation type="journal article" date="2012" name="Nature">
        <title>The tomato genome sequence provides insights into fleshy fruit evolution.</title>
        <authorList>
            <consortium name="Tomato Genome Consortium"/>
        </authorList>
    </citation>
    <scope>NUCLEOTIDE SEQUENCE [LARGE SCALE GENOMIC DNA]</scope>
    <source>
        <strain evidence="7">cv. Heinz 1706</strain>
    </source>
</reference>
<dbReference type="PANTHER" id="PTHR22893:SF114">
    <property type="entry name" value="12-OXOPHYTODIENOATE REDUCTASE 2"/>
    <property type="match status" value="1"/>
</dbReference>
<evidence type="ECO:0000256" key="1">
    <source>
        <dbReference type="ARBA" id="ARBA00001917"/>
    </source>
</evidence>
<feature type="domain" description="NADH:flavin oxidoreductase/NADH oxidase N-terminal" evidence="6">
    <location>
        <begin position="27"/>
        <end position="70"/>
    </location>
</feature>
<dbReference type="eggNOG" id="KOG0134">
    <property type="taxonomic scope" value="Eukaryota"/>
</dbReference>
<dbReference type="SUPFAM" id="SSF51395">
    <property type="entry name" value="FMN-linked oxidoreductases"/>
    <property type="match status" value="1"/>
</dbReference>
<evidence type="ECO:0000256" key="2">
    <source>
        <dbReference type="ARBA" id="ARBA00005979"/>
    </source>
</evidence>
<keyword evidence="3" id="KW-0285">Flavoprotein</keyword>
<dbReference type="PaxDb" id="4081-Solyc09g098320.1.1"/>
<evidence type="ECO:0000256" key="3">
    <source>
        <dbReference type="ARBA" id="ARBA00022630"/>
    </source>
</evidence>
<dbReference type="InParanoid" id="K4CX02"/>
<keyword evidence="4" id="KW-0288">FMN</keyword>
<accession>K4CX02</accession>
<reference evidence="7" key="2">
    <citation type="submission" date="2013-04" db="UniProtKB">
        <authorList>
            <consortium name="EnsemblPlants"/>
        </authorList>
    </citation>
    <scope>IDENTIFICATION</scope>
    <source>
        <strain evidence="7">cv. Heinz 1706</strain>
    </source>
</reference>
<dbReference type="EnsemblPlants" id="Solyc09g098320.1.1">
    <property type="protein sequence ID" value="Solyc09g098320.1.1"/>
    <property type="gene ID" value="Solyc09g098320.1"/>
</dbReference>
<name>K4CX02_SOLLC</name>
<dbReference type="PANTHER" id="PTHR22893">
    <property type="entry name" value="NADH OXIDOREDUCTASE-RELATED"/>
    <property type="match status" value="1"/>
</dbReference>
<dbReference type="AlphaFoldDB" id="K4CX02"/>
<comment type="similarity">
    <text evidence="2">Belongs to the NADH:flavin oxidoreductase/NADH oxidase family.</text>
</comment>
<dbReference type="GO" id="GO:0010181">
    <property type="term" value="F:FMN binding"/>
    <property type="evidence" value="ECO:0007669"/>
    <property type="project" value="InterPro"/>
</dbReference>
<sequence length="163" mass="18331">MPPMTRNRSYNNTPQPHAIEYYAQRATFNDRSDEYGGSIENRCRFALEVIGAIVNEIGGDRVGRKLGKKDSNSEALLTYLASQLTKLGVLYLHVFEPKDEPCLQFIRRSFKGTLIASCGYNKNEGDVAISENCTCKISPDILLLLSEICGWCYTCIIPVIIYH</sequence>
<dbReference type="InterPro" id="IPR045247">
    <property type="entry name" value="Oye-like"/>
</dbReference>
<evidence type="ECO:0000256" key="5">
    <source>
        <dbReference type="ARBA" id="ARBA00022857"/>
    </source>
</evidence>
<protein>
    <recommendedName>
        <fullName evidence="6">NADH:flavin oxidoreductase/NADH oxidase N-terminal domain-containing protein</fullName>
    </recommendedName>
</protein>
<dbReference type="STRING" id="4081.K4CX02"/>
<evidence type="ECO:0000256" key="4">
    <source>
        <dbReference type="ARBA" id="ARBA00022643"/>
    </source>
</evidence>
<dbReference type="InterPro" id="IPR013785">
    <property type="entry name" value="Aldolase_TIM"/>
</dbReference>
<dbReference type="GO" id="GO:0016491">
    <property type="term" value="F:oxidoreductase activity"/>
    <property type="evidence" value="ECO:0007669"/>
    <property type="project" value="InterPro"/>
</dbReference>
<dbReference type="InterPro" id="IPR001155">
    <property type="entry name" value="OxRdtase_FMN_N"/>
</dbReference>